<dbReference type="PANTHER" id="PTHR12919">
    <property type="entry name" value="30S RIBOSOMAL PROTEIN S16"/>
    <property type="match status" value="1"/>
</dbReference>
<dbReference type="GO" id="GO:0005737">
    <property type="term" value="C:cytoplasm"/>
    <property type="evidence" value="ECO:0007669"/>
    <property type="project" value="UniProtKB-ARBA"/>
</dbReference>
<gene>
    <name evidence="3" type="primary">rpsP</name>
    <name evidence="5" type="ORF">CYJ40_05960</name>
</gene>
<evidence type="ECO:0000313" key="6">
    <source>
        <dbReference type="Proteomes" id="UP000242755"/>
    </source>
</evidence>
<comment type="similarity">
    <text evidence="3">Belongs to the bacterial ribosomal protein bS16 family.</text>
</comment>
<dbReference type="PANTHER" id="PTHR12919:SF20">
    <property type="entry name" value="SMALL RIBOSOMAL SUBUNIT PROTEIN BS16M"/>
    <property type="match status" value="1"/>
</dbReference>
<dbReference type="Pfam" id="PF00886">
    <property type="entry name" value="Ribosomal_S16"/>
    <property type="match status" value="1"/>
</dbReference>
<evidence type="ECO:0000256" key="4">
    <source>
        <dbReference type="SAM" id="MobiDB-lite"/>
    </source>
</evidence>
<dbReference type="GO" id="GO:0006412">
    <property type="term" value="P:translation"/>
    <property type="evidence" value="ECO:0007669"/>
    <property type="project" value="UniProtKB-UniRule"/>
</dbReference>
<dbReference type="GO" id="GO:0003735">
    <property type="term" value="F:structural constituent of ribosome"/>
    <property type="evidence" value="ECO:0007669"/>
    <property type="project" value="InterPro"/>
</dbReference>
<protein>
    <recommendedName>
        <fullName evidence="3">Small ribosomal subunit protein bS16</fullName>
    </recommendedName>
</protein>
<dbReference type="RefSeq" id="WP_061943767.1">
    <property type="nucleotide sequence ID" value="NZ_JAKRCZ010000004.1"/>
</dbReference>
<dbReference type="EMBL" id="PKGO01000005">
    <property type="protein sequence ID" value="PKY70272.1"/>
    <property type="molecule type" value="Genomic_DNA"/>
</dbReference>
<dbReference type="HAMAP" id="MF_00385">
    <property type="entry name" value="Ribosomal_bS16"/>
    <property type="match status" value="1"/>
</dbReference>
<dbReference type="InterPro" id="IPR000307">
    <property type="entry name" value="Ribosomal_bS16"/>
</dbReference>
<evidence type="ECO:0000256" key="1">
    <source>
        <dbReference type="ARBA" id="ARBA00022980"/>
    </source>
</evidence>
<accession>A0A2I1IGP6</accession>
<dbReference type="Proteomes" id="UP000242755">
    <property type="component" value="Unassembled WGS sequence"/>
</dbReference>
<dbReference type="GO" id="GO:0015935">
    <property type="term" value="C:small ribosomal subunit"/>
    <property type="evidence" value="ECO:0007669"/>
    <property type="project" value="TreeGrafter"/>
</dbReference>
<dbReference type="AlphaFoldDB" id="A0A2I1IGP6"/>
<dbReference type="Gene3D" id="3.30.1320.10">
    <property type="match status" value="1"/>
</dbReference>
<feature type="compositionally biased region" description="Basic and acidic residues" evidence="4">
    <location>
        <begin position="89"/>
        <end position="106"/>
    </location>
</feature>
<comment type="caution">
    <text evidence="5">The sequence shown here is derived from an EMBL/GenBank/DDBJ whole genome shotgun (WGS) entry which is preliminary data.</text>
</comment>
<feature type="region of interest" description="Disordered" evidence="4">
    <location>
        <begin position="84"/>
        <end position="143"/>
    </location>
</feature>
<keyword evidence="1 3" id="KW-0689">Ribosomal protein</keyword>
<dbReference type="STRING" id="1176165.GCA_001584405_00469"/>
<keyword evidence="2 3" id="KW-0687">Ribonucleoprotein</keyword>
<name>A0A2I1IGP6_9MICO</name>
<reference evidence="5 6" key="1">
    <citation type="submission" date="2017-12" db="EMBL/GenBank/DDBJ databases">
        <title>Phylogenetic diversity of female urinary microbiome.</title>
        <authorList>
            <person name="Thomas-White K."/>
            <person name="Wolfe A.J."/>
        </authorList>
    </citation>
    <scope>NUCLEOTIDE SEQUENCE [LARGE SCALE GENOMIC DNA]</scope>
    <source>
        <strain evidence="5 6">UMB0426</strain>
    </source>
</reference>
<dbReference type="SUPFAM" id="SSF54565">
    <property type="entry name" value="Ribosomal protein S16"/>
    <property type="match status" value="1"/>
</dbReference>
<evidence type="ECO:0000313" key="5">
    <source>
        <dbReference type="EMBL" id="PKY70272.1"/>
    </source>
</evidence>
<proteinExistence type="inferred from homology"/>
<sequence length="143" mass="15769">MAVKIRLNRIGKVHVPHYRVVVADSKTRQNGRPIEEIGLYQPTYNPSVIKIDSERAQYWLSVGAQPTDQVKALLKLTGDWAKFTGEGDTTNRVEGQAEKQEFEAPEAKSVIKPKEEKAEEAPAEEAAEAPAEEAPAAEEAEEA</sequence>
<feature type="compositionally biased region" description="Acidic residues" evidence="4">
    <location>
        <begin position="121"/>
        <end position="143"/>
    </location>
</feature>
<evidence type="ECO:0000256" key="2">
    <source>
        <dbReference type="ARBA" id="ARBA00023274"/>
    </source>
</evidence>
<dbReference type="InterPro" id="IPR023803">
    <property type="entry name" value="Ribosomal_bS16_dom_sf"/>
</dbReference>
<dbReference type="NCBIfam" id="NF011093">
    <property type="entry name" value="PRK14520.1"/>
    <property type="match status" value="1"/>
</dbReference>
<dbReference type="NCBIfam" id="TIGR00002">
    <property type="entry name" value="S16"/>
    <property type="match status" value="1"/>
</dbReference>
<evidence type="ECO:0000256" key="3">
    <source>
        <dbReference type="HAMAP-Rule" id="MF_00385"/>
    </source>
</evidence>
<organism evidence="5 6">
    <name type="scientific">Brevibacterium ravenspurgense</name>
    <dbReference type="NCBI Taxonomy" id="479117"/>
    <lineage>
        <taxon>Bacteria</taxon>
        <taxon>Bacillati</taxon>
        <taxon>Actinomycetota</taxon>
        <taxon>Actinomycetes</taxon>
        <taxon>Micrococcales</taxon>
        <taxon>Brevibacteriaceae</taxon>
        <taxon>Brevibacterium</taxon>
    </lineage>
</organism>